<reference evidence="1 2" key="1">
    <citation type="journal article" date="2024" name="G3 (Bethesda)">
        <title>Genome assembly of Hibiscus sabdariffa L. provides insights into metabolisms of medicinal natural products.</title>
        <authorList>
            <person name="Kim T."/>
        </authorList>
    </citation>
    <scope>NUCLEOTIDE SEQUENCE [LARGE SCALE GENOMIC DNA]</scope>
    <source>
        <strain evidence="1">TK-2024</strain>
        <tissue evidence="1">Old leaves</tissue>
    </source>
</reference>
<accession>A0ABR2DHB9</accession>
<gene>
    <name evidence="1" type="ORF">V6N12_043892</name>
</gene>
<organism evidence="1 2">
    <name type="scientific">Hibiscus sabdariffa</name>
    <name type="common">roselle</name>
    <dbReference type="NCBI Taxonomy" id="183260"/>
    <lineage>
        <taxon>Eukaryota</taxon>
        <taxon>Viridiplantae</taxon>
        <taxon>Streptophyta</taxon>
        <taxon>Embryophyta</taxon>
        <taxon>Tracheophyta</taxon>
        <taxon>Spermatophyta</taxon>
        <taxon>Magnoliopsida</taxon>
        <taxon>eudicotyledons</taxon>
        <taxon>Gunneridae</taxon>
        <taxon>Pentapetalae</taxon>
        <taxon>rosids</taxon>
        <taxon>malvids</taxon>
        <taxon>Malvales</taxon>
        <taxon>Malvaceae</taxon>
        <taxon>Malvoideae</taxon>
        <taxon>Hibiscus</taxon>
    </lineage>
</organism>
<sequence length="119" mass="12918">MDTGSRVHGHGDLRLGLFSGFCSKILPSPSTILVDSKEVINFQSVGLRHLPMKSVLAFEVSPSLARPVVTKIACALSCDSRCSRPSIVILIPLGGFDHRHAHEICLFSEIASEAKFFVL</sequence>
<proteinExistence type="predicted"/>
<name>A0ABR2DHB9_9ROSI</name>
<comment type="caution">
    <text evidence="1">The sequence shown here is derived from an EMBL/GenBank/DDBJ whole genome shotgun (WGS) entry which is preliminary data.</text>
</comment>
<evidence type="ECO:0000313" key="1">
    <source>
        <dbReference type="EMBL" id="KAK8537744.1"/>
    </source>
</evidence>
<keyword evidence="2" id="KW-1185">Reference proteome</keyword>
<evidence type="ECO:0000313" key="2">
    <source>
        <dbReference type="Proteomes" id="UP001472677"/>
    </source>
</evidence>
<protein>
    <submittedName>
        <fullName evidence="1">Uncharacterized protein</fullName>
    </submittedName>
</protein>
<dbReference type="Proteomes" id="UP001472677">
    <property type="component" value="Unassembled WGS sequence"/>
</dbReference>
<dbReference type="EMBL" id="JBBPBM010000028">
    <property type="protein sequence ID" value="KAK8537744.1"/>
    <property type="molecule type" value="Genomic_DNA"/>
</dbReference>